<dbReference type="InterPro" id="IPR006230">
    <property type="entry name" value="MutL"/>
</dbReference>
<protein>
    <recommendedName>
        <fullName evidence="3">Methylaspartate mutase</fullName>
    </recommendedName>
</protein>
<name>A0A517VHH9_9PLAN</name>
<dbReference type="EMBL" id="CP036343">
    <property type="protein sequence ID" value="QDT92463.1"/>
    <property type="molecule type" value="Genomic_DNA"/>
</dbReference>
<evidence type="ECO:0008006" key="3">
    <source>
        <dbReference type="Google" id="ProtNLM"/>
    </source>
</evidence>
<dbReference type="KEGG" id="gax:Pan161_41300"/>
<dbReference type="Pfam" id="PF13941">
    <property type="entry name" value="MutL"/>
    <property type="match status" value="1"/>
</dbReference>
<evidence type="ECO:0000313" key="1">
    <source>
        <dbReference type="EMBL" id="QDT92463.1"/>
    </source>
</evidence>
<organism evidence="1 2">
    <name type="scientific">Gimesia algae</name>
    <dbReference type="NCBI Taxonomy" id="2527971"/>
    <lineage>
        <taxon>Bacteria</taxon>
        <taxon>Pseudomonadati</taxon>
        <taxon>Planctomycetota</taxon>
        <taxon>Planctomycetia</taxon>
        <taxon>Planctomycetales</taxon>
        <taxon>Planctomycetaceae</taxon>
        <taxon>Gimesia</taxon>
    </lineage>
</organism>
<dbReference type="Proteomes" id="UP000316855">
    <property type="component" value="Chromosome"/>
</dbReference>
<evidence type="ECO:0000313" key="2">
    <source>
        <dbReference type="Proteomes" id="UP000316855"/>
    </source>
</evidence>
<accession>A0A517VHH9</accession>
<dbReference type="RefSeq" id="WP_145230163.1">
    <property type="nucleotide sequence ID" value="NZ_CP036343.1"/>
</dbReference>
<keyword evidence="2" id="KW-1185">Reference proteome</keyword>
<gene>
    <name evidence="1" type="ORF">Pan161_41300</name>
</gene>
<dbReference type="OrthoDB" id="9769453at2"/>
<sequence>MNSTTAKQLDPDQINVILATDCGSTTTKAILIEKINGEYRQTFRGEAPTTVEEPAADVTVGVVNAVTEVGELAGRKLIDDNGEIIRPAQGDTGCDIYISTSSAGGGLQMMVAGVVREMSAASAKRAALGAGAIVMDMICSNDKRLPHEQIQRIRELRPDMILLAGGTDGGTLKHVVELAELIAPAKPQPRFGGSYKMPIIYAGNQEAAKLVEEAFDDDVKLMTVANVRPVLEMENLAPARDAIHDLFLEHVMAHAPGYNKLISWADAPIMPTPGAVGNILQTIAEQQNINALGVDIGGATTDVFSVFDGTFNRTVSANLGMSYSISNVCASATLPMILRWVHLDMDPRELRNHIKNKMIRPTTIPQTREALVFEQAVAREALRLAYIQHKEFATTLKGVQQQRTVGDTFSQNSSGASIVDNMKLNLLVASGGVLSHAPSMNQTAGMMIDAFEPEGMTVLAKDSIFMMPHLGVLAQVHPRAALEVFERDCLIYLGTCIAPRGLYRAGKSCFRYHIRSHSLKESGEMLCGEMKLFPLDEDEQATVTVEPGRGYDFGAGSGKRKEFQARGGKVGLILDARGRPLVVPTSEKDHLTELNSWIEELQLYPEPALTEV</sequence>
<dbReference type="AlphaFoldDB" id="A0A517VHH9"/>
<reference evidence="1 2" key="1">
    <citation type="submission" date="2019-02" db="EMBL/GenBank/DDBJ databases">
        <title>Deep-cultivation of Planctomycetes and their phenomic and genomic characterization uncovers novel biology.</title>
        <authorList>
            <person name="Wiegand S."/>
            <person name="Jogler M."/>
            <person name="Boedeker C."/>
            <person name="Pinto D."/>
            <person name="Vollmers J."/>
            <person name="Rivas-Marin E."/>
            <person name="Kohn T."/>
            <person name="Peeters S.H."/>
            <person name="Heuer A."/>
            <person name="Rast P."/>
            <person name="Oberbeckmann S."/>
            <person name="Bunk B."/>
            <person name="Jeske O."/>
            <person name="Meyerdierks A."/>
            <person name="Storesund J.E."/>
            <person name="Kallscheuer N."/>
            <person name="Luecker S."/>
            <person name="Lage O.M."/>
            <person name="Pohl T."/>
            <person name="Merkel B.J."/>
            <person name="Hornburger P."/>
            <person name="Mueller R.-W."/>
            <person name="Bruemmer F."/>
            <person name="Labrenz M."/>
            <person name="Spormann A.M."/>
            <person name="Op den Camp H."/>
            <person name="Overmann J."/>
            <person name="Amann R."/>
            <person name="Jetten M.S.M."/>
            <person name="Mascher T."/>
            <person name="Medema M.H."/>
            <person name="Devos D.P."/>
            <person name="Kaster A.-K."/>
            <person name="Ovreas L."/>
            <person name="Rohde M."/>
            <person name="Galperin M.Y."/>
            <person name="Jogler C."/>
        </authorList>
    </citation>
    <scope>NUCLEOTIDE SEQUENCE [LARGE SCALE GENOMIC DNA]</scope>
    <source>
        <strain evidence="1 2">Pan161</strain>
    </source>
</reference>
<proteinExistence type="predicted"/>